<keyword evidence="2" id="KW-1185">Reference proteome</keyword>
<sequence>MKLITATLLSLVAGIHFIDQVIPNASPEDLITLFPFANVDGFVPKEGKIKIEVCKDGDCLLDAKPTKDVYVGLHLGTELATLLPTGGKLDYYITSIQGKHGYAGIHIIKTLDEGDSDFEANLDLLTVSSIFPDNARITLPYSDKPEFDSWLKKALEKFNRVIISIKAVPTFSAYVNSVLDGDQKTRIFFETTEDTAKAISAEVPGLKYLISTKFEPTKGETFSSTLDICEAESSTSS</sequence>
<evidence type="ECO:0000313" key="2">
    <source>
        <dbReference type="Proteomes" id="UP001165960"/>
    </source>
</evidence>
<proteinExistence type="predicted"/>
<reference evidence="1" key="1">
    <citation type="submission" date="2022-04" db="EMBL/GenBank/DDBJ databases">
        <title>Genome of the entomopathogenic fungus Entomophthora muscae.</title>
        <authorList>
            <person name="Elya C."/>
            <person name="Lovett B.R."/>
            <person name="Lee E."/>
            <person name="Macias A.M."/>
            <person name="Hajek A.E."/>
            <person name="De Bivort B.L."/>
            <person name="Kasson M.T."/>
            <person name="De Fine Licht H.H."/>
            <person name="Stajich J.E."/>
        </authorList>
    </citation>
    <scope>NUCLEOTIDE SEQUENCE</scope>
    <source>
        <strain evidence="1">Berkeley</strain>
    </source>
</reference>
<dbReference type="EMBL" id="QTSX02007102">
    <property type="protein sequence ID" value="KAJ9051812.1"/>
    <property type="molecule type" value="Genomic_DNA"/>
</dbReference>
<accession>A0ACC2RP19</accession>
<protein>
    <submittedName>
        <fullName evidence="1">Uncharacterized protein</fullName>
    </submittedName>
</protein>
<comment type="caution">
    <text evidence="1">The sequence shown here is derived from an EMBL/GenBank/DDBJ whole genome shotgun (WGS) entry which is preliminary data.</text>
</comment>
<gene>
    <name evidence="1" type="ORF">DSO57_1001060</name>
</gene>
<dbReference type="Proteomes" id="UP001165960">
    <property type="component" value="Unassembled WGS sequence"/>
</dbReference>
<organism evidence="1 2">
    <name type="scientific">Entomophthora muscae</name>
    <dbReference type="NCBI Taxonomy" id="34485"/>
    <lineage>
        <taxon>Eukaryota</taxon>
        <taxon>Fungi</taxon>
        <taxon>Fungi incertae sedis</taxon>
        <taxon>Zoopagomycota</taxon>
        <taxon>Entomophthoromycotina</taxon>
        <taxon>Entomophthoromycetes</taxon>
        <taxon>Entomophthorales</taxon>
        <taxon>Entomophthoraceae</taxon>
        <taxon>Entomophthora</taxon>
    </lineage>
</organism>
<name>A0ACC2RP19_9FUNG</name>
<evidence type="ECO:0000313" key="1">
    <source>
        <dbReference type="EMBL" id="KAJ9051812.1"/>
    </source>
</evidence>